<dbReference type="AlphaFoldDB" id="A0A0E9UDC0"/>
<evidence type="ECO:0000313" key="1">
    <source>
        <dbReference type="EMBL" id="JAH62963.1"/>
    </source>
</evidence>
<sequence>MMLNGNFKYLSISIYLVRQTWTQTQLHTKCFDSKY</sequence>
<dbReference type="EMBL" id="GBXM01045614">
    <property type="protein sequence ID" value="JAH62963.1"/>
    <property type="molecule type" value="Transcribed_RNA"/>
</dbReference>
<reference evidence="1" key="1">
    <citation type="submission" date="2014-11" db="EMBL/GenBank/DDBJ databases">
        <authorList>
            <person name="Amaro Gonzalez C."/>
        </authorList>
    </citation>
    <scope>NUCLEOTIDE SEQUENCE</scope>
</reference>
<organism evidence="1">
    <name type="scientific">Anguilla anguilla</name>
    <name type="common">European freshwater eel</name>
    <name type="synonym">Muraena anguilla</name>
    <dbReference type="NCBI Taxonomy" id="7936"/>
    <lineage>
        <taxon>Eukaryota</taxon>
        <taxon>Metazoa</taxon>
        <taxon>Chordata</taxon>
        <taxon>Craniata</taxon>
        <taxon>Vertebrata</taxon>
        <taxon>Euteleostomi</taxon>
        <taxon>Actinopterygii</taxon>
        <taxon>Neopterygii</taxon>
        <taxon>Teleostei</taxon>
        <taxon>Anguilliformes</taxon>
        <taxon>Anguillidae</taxon>
        <taxon>Anguilla</taxon>
    </lineage>
</organism>
<accession>A0A0E9UDC0</accession>
<name>A0A0E9UDC0_ANGAN</name>
<protein>
    <submittedName>
        <fullName evidence="1">Uncharacterized protein</fullName>
    </submittedName>
</protein>
<reference evidence="1" key="2">
    <citation type="journal article" date="2015" name="Fish Shellfish Immunol.">
        <title>Early steps in the European eel (Anguilla anguilla)-Vibrio vulnificus interaction in the gills: Role of the RtxA13 toxin.</title>
        <authorList>
            <person name="Callol A."/>
            <person name="Pajuelo D."/>
            <person name="Ebbesson L."/>
            <person name="Teles M."/>
            <person name="MacKenzie S."/>
            <person name="Amaro C."/>
        </authorList>
    </citation>
    <scope>NUCLEOTIDE SEQUENCE</scope>
</reference>
<proteinExistence type="predicted"/>